<dbReference type="InterPro" id="IPR005197">
    <property type="entry name" value="Glyco_hydro_71"/>
</dbReference>
<dbReference type="InterPro" id="IPR001087">
    <property type="entry name" value="GDSL"/>
</dbReference>
<name>A0A0G0A4L6_TRIHA</name>
<dbReference type="Pfam" id="PF03659">
    <property type="entry name" value="Glyco_hydro_71"/>
    <property type="match status" value="1"/>
</dbReference>
<feature type="signal peptide" evidence="1">
    <location>
        <begin position="1"/>
        <end position="22"/>
    </location>
</feature>
<dbReference type="GO" id="GO:0006629">
    <property type="term" value="P:lipid metabolic process"/>
    <property type="evidence" value="ECO:0007669"/>
    <property type="project" value="TreeGrafter"/>
</dbReference>
<evidence type="ECO:0000313" key="3">
    <source>
        <dbReference type="Proteomes" id="UP000034112"/>
    </source>
</evidence>
<dbReference type="PANTHER" id="PTHR37981">
    <property type="entry name" value="LIPASE 2"/>
    <property type="match status" value="1"/>
</dbReference>
<dbReference type="InterPro" id="IPR036514">
    <property type="entry name" value="SGNH_hydro_sf"/>
</dbReference>
<dbReference type="GO" id="GO:0051118">
    <property type="term" value="F:glucan endo-1,3-alpha-glucosidase activity"/>
    <property type="evidence" value="ECO:0007669"/>
    <property type="project" value="InterPro"/>
</dbReference>
<dbReference type="InterPro" id="IPR037460">
    <property type="entry name" value="SEST-like"/>
</dbReference>
<dbReference type="OrthoDB" id="4886468at2759"/>
<gene>
    <name evidence="2" type="ORF">THAR02_07790</name>
</gene>
<dbReference type="SUPFAM" id="SSF55486">
    <property type="entry name" value="Metalloproteases ('zincins'), catalytic domain"/>
    <property type="match status" value="1"/>
</dbReference>
<dbReference type="CDD" id="cd01823">
    <property type="entry name" value="SEST_like"/>
    <property type="match status" value="1"/>
</dbReference>
<dbReference type="CDD" id="cd11577">
    <property type="entry name" value="GH71"/>
    <property type="match status" value="1"/>
</dbReference>
<organism evidence="2 3">
    <name type="scientific">Trichoderma harzianum</name>
    <name type="common">Hypocrea lixii</name>
    <dbReference type="NCBI Taxonomy" id="5544"/>
    <lineage>
        <taxon>Eukaryota</taxon>
        <taxon>Fungi</taxon>
        <taxon>Dikarya</taxon>
        <taxon>Ascomycota</taxon>
        <taxon>Pezizomycotina</taxon>
        <taxon>Sordariomycetes</taxon>
        <taxon>Hypocreomycetidae</taxon>
        <taxon>Hypocreales</taxon>
        <taxon>Hypocreaceae</taxon>
        <taxon>Trichoderma</taxon>
    </lineage>
</organism>
<protein>
    <submittedName>
        <fullName evidence="2">Glycosyl hydrolase family 71</fullName>
    </submittedName>
</protein>
<evidence type="ECO:0000313" key="2">
    <source>
        <dbReference type="EMBL" id="KKP00109.1"/>
    </source>
</evidence>
<dbReference type="OMA" id="VHFGDSF"/>
<dbReference type="PANTHER" id="PTHR37981:SF1">
    <property type="entry name" value="SGNH HYDROLASE-TYPE ESTERASE DOMAIN-CONTAINING PROTEIN"/>
    <property type="match status" value="1"/>
</dbReference>
<dbReference type="GO" id="GO:0008237">
    <property type="term" value="F:metallopeptidase activity"/>
    <property type="evidence" value="ECO:0007669"/>
    <property type="project" value="InterPro"/>
</dbReference>
<dbReference type="Gene3D" id="3.20.20.80">
    <property type="entry name" value="Glycosidases"/>
    <property type="match status" value="1"/>
</dbReference>
<evidence type="ECO:0000256" key="1">
    <source>
        <dbReference type="SAM" id="SignalP"/>
    </source>
</evidence>
<dbReference type="Pfam" id="PF00657">
    <property type="entry name" value="Lipase_GDSL"/>
    <property type="match status" value="1"/>
</dbReference>
<dbReference type="EMBL" id="JOKZ01000275">
    <property type="protein sequence ID" value="KKP00109.1"/>
    <property type="molecule type" value="Genomic_DNA"/>
</dbReference>
<dbReference type="InterPro" id="IPR024079">
    <property type="entry name" value="MetalloPept_cat_dom_sf"/>
</dbReference>
<sequence>MKLFDTLGLLTALVLVPCRVQAAAVFAHFMVGNVPTWGINDWESNMRLAQASHIDAFALNMASGWPQNDASVAQAFQAAEAVGFQLFFSFDYAGNGSWPMDVVTRMLNQYGGSSAHFKYQGKPFASTFEGPANADDWNTIKANTGCFFVPNYSSLGAGPAVAAGGGVADGLFSWAAWPYGPNNMTTYVDASYRQALGDKPYMMGVSPWFFTNLPGYDKNWLWRGDDLWYQRWQQVMTVQPEFIEIITWNDFGESHYIGPLDDRQYGPFDVGKAPFNYVENMPHDGFRAHLPFLIDMYKGGQPAIGQESLVVYYRNTPGAACASGGTTGNTASQLQIEFEPSAIMEDNIFFTALLESPAYVEVGNDKNELLFIIQPEEWEHVPMGGVGIYHHSVPMGLIVDDTANYQARLYRPPNVESDIVVNMDMAITSKCPSVITNWNVFVASGTGKSSSAKQPAPISQQVCTSGFAISQGGAFDELCRFTCSHGYCPLGACVCTNTGAQPDMPPATSQPGFPANGDANYGGLCSFACNFGFCPSDACSSTPQPPFVPQFSPFSDPAATAGVAAFDDEWNDLCTFTCSFGFCPMARCRVTSTGFLNVPPAPNPDTPGEAPDGDDVGLCAFACSRGHCVDPCVRTFAISYNFDHCDLPRRVAIAKELAVAVDMADMAAAQPDFGNYYNAFFPQSLRDQSDFRQQTADKFSRISKMLSGQQDGYPLTIDCDDTTDFCKKEYVAHMNDKTKTMNFCRAFFNPSTDLNAESATYTAEFLTGQCANINLRNAQRAGAATLIHEITHTSTAMLGGKRTLDYAYGFRGCSWLSQNVFKRTCMPYHRQGSTTYTIDRDSNGNELPQNPNLAARNADTYSHIAAGIYFEKTCNRAPPFPDLPDPPSLAPDACPYVDDALIIDDSAEDDDPTEAAKSHIEGMVHFGDSYASGMGTGTTSGDSCRVGSNNYGVLVRQTFLNAFSDPIDYQGMSCSGDTVDGFNSQIDRWSNADKARIGTVTIGGNDLNFSDLVYYCVITPNTARLGSTNRDNCVQVENQARQYMEDTSSNGLRAKLTAAYLRAINKSPRTDFQLYVTSYPPFFNADTTTCEDSSFHYWWGAYKPTSDFPTNRIVYLTQDLRTELNGLVAQLNGLILGAVQDANNQHGGNRVHFVDVVPSFDNHHWCEGSTQEPDPSNPNTWFFLSGWPDLGFDSASEENNEIKARIAAGPIILPDASNCEAELGSQPDPFVKAMCRISQEIHDDPQGPQALRFAQANADIAAGDVGSQSIPWYLLTRTVKTFHPRSPGMAAFAAAVVDAIEREGQLN</sequence>
<dbReference type="GO" id="GO:0016788">
    <property type="term" value="F:hydrolase activity, acting on ester bonds"/>
    <property type="evidence" value="ECO:0007669"/>
    <property type="project" value="InterPro"/>
</dbReference>
<feature type="chain" id="PRO_5002531106" evidence="1">
    <location>
        <begin position="23"/>
        <end position="1307"/>
    </location>
</feature>
<comment type="caution">
    <text evidence="2">The sequence shown here is derived from an EMBL/GenBank/DDBJ whole genome shotgun (WGS) entry which is preliminary data.</text>
</comment>
<dbReference type="Proteomes" id="UP000034112">
    <property type="component" value="Unassembled WGS sequence"/>
</dbReference>
<proteinExistence type="predicted"/>
<dbReference type="Gene3D" id="3.40.50.1110">
    <property type="entry name" value="SGNH hydrolase"/>
    <property type="match status" value="1"/>
</dbReference>
<dbReference type="SUPFAM" id="SSF52266">
    <property type="entry name" value="SGNH hydrolase"/>
    <property type="match status" value="1"/>
</dbReference>
<reference evidence="3" key="1">
    <citation type="journal article" date="2015" name="Genome Announc.">
        <title>Draft whole-genome sequence of the biocontrol agent Trichoderma harzianum T6776.</title>
        <authorList>
            <person name="Baroncelli R."/>
            <person name="Piaggeschi G."/>
            <person name="Fiorini L."/>
            <person name="Bertolini E."/>
            <person name="Zapparata A."/>
            <person name="Pe M.E."/>
            <person name="Sarrocco S."/>
            <person name="Vannacci G."/>
        </authorList>
    </citation>
    <scope>NUCLEOTIDE SEQUENCE [LARGE SCALE GENOMIC DNA]</scope>
    <source>
        <strain evidence="3">T6776</strain>
    </source>
</reference>
<keyword evidence="2" id="KW-0378">Hydrolase</keyword>
<accession>A0A0G0A4L6</accession>
<keyword evidence="1" id="KW-0732">Signal</keyword>
<dbReference type="Gene3D" id="3.40.390.10">
    <property type="entry name" value="Collagenase (Catalytic Domain)"/>
    <property type="match status" value="1"/>
</dbReference>